<dbReference type="Gene3D" id="2.60.120.260">
    <property type="entry name" value="Galactose-binding domain-like"/>
    <property type="match status" value="1"/>
</dbReference>
<dbReference type="Pfam" id="PF00703">
    <property type="entry name" value="Glyco_hydro_2"/>
    <property type="match status" value="1"/>
</dbReference>
<dbReference type="Gene3D" id="2.60.40.10">
    <property type="entry name" value="Immunoglobulins"/>
    <property type="match status" value="2"/>
</dbReference>
<evidence type="ECO:0000256" key="2">
    <source>
        <dbReference type="ARBA" id="ARBA00007401"/>
    </source>
</evidence>
<dbReference type="InterPro" id="IPR008979">
    <property type="entry name" value="Galactose-bd-like_sf"/>
</dbReference>
<dbReference type="InterPro" id="IPR013783">
    <property type="entry name" value="Ig-like_fold"/>
</dbReference>
<evidence type="ECO:0000256" key="6">
    <source>
        <dbReference type="SAM" id="SignalP"/>
    </source>
</evidence>
<dbReference type="InterPro" id="IPR032312">
    <property type="entry name" value="LacZ_4"/>
</dbReference>
<dbReference type="Pfam" id="PF02836">
    <property type="entry name" value="Glyco_hydro_2_C"/>
    <property type="match status" value="1"/>
</dbReference>
<name>A0A3D8L8M5_9BACT</name>
<dbReference type="RefSeq" id="WP_115567399.1">
    <property type="nucleotide sequence ID" value="NZ_QRGR01000025.1"/>
</dbReference>
<proteinExistence type="inferred from homology"/>
<evidence type="ECO:0000256" key="5">
    <source>
        <dbReference type="ARBA" id="ARBA00023295"/>
    </source>
</evidence>
<feature type="domain" description="Glycoside hydrolase family 2 immunoglobulin-like beta-sandwich" evidence="7">
    <location>
        <begin position="182"/>
        <end position="281"/>
    </location>
</feature>
<keyword evidence="6" id="KW-0732">Signal</keyword>
<keyword evidence="4" id="KW-0378">Hydrolase</keyword>
<dbReference type="SUPFAM" id="SSF49785">
    <property type="entry name" value="Galactose-binding domain-like"/>
    <property type="match status" value="1"/>
</dbReference>
<evidence type="ECO:0000256" key="1">
    <source>
        <dbReference type="ARBA" id="ARBA00001412"/>
    </source>
</evidence>
<keyword evidence="11" id="KW-1185">Reference proteome</keyword>
<dbReference type="SUPFAM" id="SSF49303">
    <property type="entry name" value="beta-Galactosidase/glucuronidase domain"/>
    <property type="match status" value="2"/>
</dbReference>
<dbReference type="InterPro" id="IPR017853">
    <property type="entry name" value="GH"/>
</dbReference>
<dbReference type="InterPro" id="IPR036156">
    <property type="entry name" value="Beta-gal/glucu_dom_sf"/>
</dbReference>
<dbReference type="Proteomes" id="UP000256708">
    <property type="component" value="Unassembled WGS sequence"/>
</dbReference>
<evidence type="ECO:0000313" key="11">
    <source>
        <dbReference type="Proteomes" id="UP000256708"/>
    </source>
</evidence>
<gene>
    <name evidence="10" type="ORF">DXT99_20195</name>
</gene>
<organism evidence="10 11">
    <name type="scientific">Pontibacter diazotrophicus</name>
    <dbReference type="NCBI Taxonomy" id="1400979"/>
    <lineage>
        <taxon>Bacteria</taxon>
        <taxon>Pseudomonadati</taxon>
        <taxon>Bacteroidota</taxon>
        <taxon>Cytophagia</taxon>
        <taxon>Cytophagales</taxon>
        <taxon>Hymenobacteraceae</taxon>
        <taxon>Pontibacter</taxon>
    </lineage>
</organism>
<evidence type="ECO:0000259" key="7">
    <source>
        <dbReference type="Pfam" id="PF00703"/>
    </source>
</evidence>
<keyword evidence="5" id="KW-0326">Glycosidase</keyword>
<evidence type="ECO:0000256" key="3">
    <source>
        <dbReference type="ARBA" id="ARBA00012756"/>
    </source>
</evidence>
<evidence type="ECO:0000313" key="10">
    <source>
        <dbReference type="EMBL" id="RDV13342.1"/>
    </source>
</evidence>
<dbReference type="InterPro" id="IPR006102">
    <property type="entry name" value="Ig-like_GH2"/>
</dbReference>
<feature type="signal peptide" evidence="6">
    <location>
        <begin position="1"/>
        <end position="19"/>
    </location>
</feature>
<dbReference type="InterPro" id="IPR050347">
    <property type="entry name" value="Bact_Beta-galactosidase"/>
</dbReference>
<dbReference type="PANTHER" id="PTHR46323:SF2">
    <property type="entry name" value="BETA-GALACTOSIDASE"/>
    <property type="match status" value="1"/>
</dbReference>
<comment type="caution">
    <text evidence="10">The sequence shown here is derived from an EMBL/GenBank/DDBJ whole genome shotgun (WGS) entry which is preliminary data.</text>
</comment>
<dbReference type="PANTHER" id="PTHR46323">
    <property type="entry name" value="BETA-GALACTOSIDASE"/>
    <property type="match status" value="1"/>
</dbReference>
<evidence type="ECO:0000256" key="4">
    <source>
        <dbReference type="ARBA" id="ARBA00022801"/>
    </source>
</evidence>
<feature type="chain" id="PRO_5017607432" description="beta-galactosidase" evidence="6">
    <location>
        <begin position="20"/>
        <end position="592"/>
    </location>
</feature>
<dbReference type="GO" id="GO:0004565">
    <property type="term" value="F:beta-galactosidase activity"/>
    <property type="evidence" value="ECO:0007669"/>
    <property type="project" value="UniProtKB-EC"/>
</dbReference>
<sequence length="592" mass="67422">MRYYLLFIFLILHSTTALAQGESTSTEGVKEPFSPIVVAYQNEAQALTFQKENSPYYSDISALFRPQKTGSLKKEASLTASFDFPPLWKDKELFITLTPQSAAFQLLINGKEVVLIEKGVPNRVNITSFLKENRNVIALKVAEPGALIPKSAGKIILTATPKVNVVEFYTYQYRNPLPSKDTDWSIEMDLMFYADSPSLRANTYRYTLYDASLKHVKLDTINIKRLPKPGRNGRMGSRGTRFNGDNFLKWNSETPYLYFLTLQVTTPDSEVVQVLSTKVGFSVVSQRKNKIYLGNRPLGMPLTLNPVFYQIPLSADSLDTPEDLKVSLVSLKEHNVNTIVLPDEATGTDIYDLCDELGLYIIQRLDLPSQEDMSGLSAEEQLQVVNKLITNVGAKVRTLKNHPSIIALSFNRNLTLKGPYQPLMDTLNVIERDILFLYPSSEIDNHVPVIGSQVLNWHSLSQRQRLHLKKRYQPVDFWVDELNMLHLANKYDFTALDNVELSWEIRDNGIIVKEGKIGQINIPPQKTQAVILPFYFSEYSTAEGYTFHFSIKLKEDTDWAEKGHTIAEEEFRYDSSNKEKKLIKTFPYSKEL</sequence>
<dbReference type="Gene3D" id="3.20.20.80">
    <property type="entry name" value="Glycosidases"/>
    <property type="match status" value="1"/>
</dbReference>
<feature type="domain" description="Glycoside hydrolase family 2 catalytic" evidence="8">
    <location>
        <begin position="328"/>
        <end position="411"/>
    </location>
</feature>
<evidence type="ECO:0000259" key="9">
    <source>
        <dbReference type="Pfam" id="PF16353"/>
    </source>
</evidence>
<dbReference type="InterPro" id="IPR006103">
    <property type="entry name" value="Glyco_hydro_2_cat"/>
</dbReference>
<comment type="catalytic activity">
    <reaction evidence="1">
        <text>Hydrolysis of terminal non-reducing beta-D-galactose residues in beta-D-galactosides.</text>
        <dbReference type="EC" id="3.2.1.23"/>
    </reaction>
</comment>
<dbReference type="OrthoDB" id="1007335at2"/>
<dbReference type="EC" id="3.2.1.23" evidence="3"/>
<dbReference type="Pfam" id="PF16353">
    <property type="entry name" value="LacZ_4"/>
    <property type="match status" value="1"/>
</dbReference>
<feature type="domain" description="Beta-galactosidase" evidence="9">
    <location>
        <begin position="486"/>
        <end position="572"/>
    </location>
</feature>
<protein>
    <recommendedName>
        <fullName evidence="3">beta-galactosidase</fullName>
        <ecNumber evidence="3">3.2.1.23</ecNumber>
    </recommendedName>
</protein>
<accession>A0A3D8L8M5</accession>
<evidence type="ECO:0000259" key="8">
    <source>
        <dbReference type="Pfam" id="PF02836"/>
    </source>
</evidence>
<dbReference type="EMBL" id="QRGR01000025">
    <property type="protein sequence ID" value="RDV13342.1"/>
    <property type="molecule type" value="Genomic_DNA"/>
</dbReference>
<dbReference type="GO" id="GO:0005990">
    <property type="term" value="P:lactose catabolic process"/>
    <property type="evidence" value="ECO:0007669"/>
    <property type="project" value="TreeGrafter"/>
</dbReference>
<dbReference type="AlphaFoldDB" id="A0A3D8L8M5"/>
<dbReference type="SUPFAM" id="SSF51445">
    <property type="entry name" value="(Trans)glycosidases"/>
    <property type="match status" value="1"/>
</dbReference>
<comment type="similarity">
    <text evidence="2">Belongs to the glycosyl hydrolase 2 family.</text>
</comment>
<dbReference type="GO" id="GO:0009341">
    <property type="term" value="C:beta-galactosidase complex"/>
    <property type="evidence" value="ECO:0007669"/>
    <property type="project" value="TreeGrafter"/>
</dbReference>
<reference evidence="11" key="1">
    <citation type="submission" date="2018-08" db="EMBL/GenBank/DDBJ databases">
        <authorList>
            <person name="Liu Z.-W."/>
            <person name="Du Z.-J."/>
        </authorList>
    </citation>
    <scope>NUCLEOTIDE SEQUENCE [LARGE SCALE GENOMIC DNA]</scope>
    <source>
        <strain evidence="11">H4X</strain>
    </source>
</reference>